<sequence>MQIPSDFYDFGDCSAISRARFFFPNPVNRKQSKIAGHVAGSLDSRACVRHGVDDKGGEGCSHPFIAGLL</sequence>
<keyword evidence="2" id="KW-1185">Reference proteome</keyword>
<evidence type="ECO:0000313" key="1">
    <source>
        <dbReference type="EMBL" id="KAF7287063.1"/>
    </source>
</evidence>
<organism evidence="1 2">
    <name type="scientific">Rhynchophorus ferrugineus</name>
    <name type="common">Red palm weevil</name>
    <name type="synonym">Curculio ferrugineus</name>
    <dbReference type="NCBI Taxonomy" id="354439"/>
    <lineage>
        <taxon>Eukaryota</taxon>
        <taxon>Metazoa</taxon>
        <taxon>Ecdysozoa</taxon>
        <taxon>Arthropoda</taxon>
        <taxon>Hexapoda</taxon>
        <taxon>Insecta</taxon>
        <taxon>Pterygota</taxon>
        <taxon>Neoptera</taxon>
        <taxon>Endopterygota</taxon>
        <taxon>Coleoptera</taxon>
        <taxon>Polyphaga</taxon>
        <taxon>Cucujiformia</taxon>
        <taxon>Curculionidae</taxon>
        <taxon>Dryophthorinae</taxon>
        <taxon>Rhynchophorus</taxon>
    </lineage>
</organism>
<name>A0A834IZL0_RHYFE</name>
<proteinExistence type="predicted"/>
<accession>A0A834IZL0</accession>
<protein>
    <submittedName>
        <fullName evidence="1">Uncharacterized protein</fullName>
    </submittedName>
</protein>
<gene>
    <name evidence="1" type="ORF">GWI33_002445</name>
</gene>
<reference evidence="1" key="1">
    <citation type="submission" date="2020-08" db="EMBL/GenBank/DDBJ databases">
        <title>Genome sequencing and assembly of the red palm weevil Rhynchophorus ferrugineus.</title>
        <authorList>
            <person name="Dias G.B."/>
            <person name="Bergman C.M."/>
            <person name="Manee M."/>
        </authorList>
    </citation>
    <scope>NUCLEOTIDE SEQUENCE</scope>
    <source>
        <strain evidence="1">AA-2017</strain>
        <tissue evidence="1">Whole larva</tissue>
    </source>
</reference>
<comment type="caution">
    <text evidence="1">The sequence shown here is derived from an EMBL/GenBank/DDBJ whole genome shotgun (WGS) entry which is preliminary data.</text>
</comment>
<dbReference type="EMBL" id="JAACXV010000016">
    <property type="protein sequence ID" value="KAF7287063.1"/>
    <property type="molecule type" value="Genomic_DNA"/>
</dbReference>
<evidence type="ECO:0000313" key="2">
    <source>
        <dbReference type="Proteomes" id="UP000625711"/>
    </source>
</evidence>
<dbReference type="Proteomes" id="UP000625711">
    <property type="component" value="Unassembled WGS sequence"/>
</dbReference>
<dbReference type="AlphaFoldDB" id="A0A834IZL0"/>